<dbReference type="InterPro" id="IPR036249">
    <property type="entry name" value="Thioredoxin-like_sf"/>
</dbReference>
<evidence type="ECO:0000313" key="2">
    <source>
        <dbReference type="EMBL" id="AJP18374.1"/>
    </source>
</evidence>
<dbReference type="Pfam" id="PF13728">
    <property type="entry name" value="TraF"/>
    <property type="match status" value="1"/>
</dbReference>
<proteinExistence type="predicted"/>
<sequence>MDQKYNNKTSPNCPKWEVSDAFLNPPPRYHMPEWENMCGDMNNKTLKKATLALALIASMPNISVAEDSRPGFYDRKAEGWFFYEVEPEEKEVPKPKPVAVQPPPPPPEQEQMAQSEGPEYFSAAWFRENLPKYKDAWWDNPTIENAKAFAYMQRFAMDRSEQAQDAYELAILGDPYLDEVSRRPYATFASQQVDSKAGKERQTLLGTVASRVGLFFFYQPNCEMCEIQAPIVKMLEQGYGFTVVAVSSDGTPFPGNIFPEFKVDNGHAEQLGVVTYPALFLASPDGSFAPVGQGVMSLPDTANRILVTARRAGWISDDEFNKTRALVNTDNNIAEILTDKTGEASLEEIMTDDKGNYIPPEQLMDFIREKIKEK</sequence>
<dbReference type="SUPFAM" id="SSF52833">
    <property type="entry name" value="Thioredoxin-like"/>
    <property type="match status" value="1"/>
</dbReference>
<gene>
    <name evidence="2" type="ORF">pVPH1_0201</name>
</gene>
<organism evidence="2">
    <name type="scientific">Vibrio parahaemolyticus</name>
    <dbReference type="NCBI Taxonomy" id="670"/>
    <lineage>
        <taxon>Bacteria</taxon>
        <taxon>Pseudomonadati</taxon>
        <taxon>Pseudomonadota</taxon>
        <taxon>Gammaproteobacteria</taxon>
        <taxon>Vibrionales</taxon>
        <taxon>Vibrionaceae</taxon>
        <taxon>Vibrio</taxon>
    </lineage>
</organism>
<dbReference type="NCBIfam" id="TIGR02740">
    <property type="entry name" value="TraF-like"/>
    <property type="match status" value="1"/>
</dbReference>
<geneLocation type="plasmid" evidence="2">
    <name>pVPH1</name>
</geneLocation>
<dbReference type="InterPro" id="IPR014111">
    <property type="entry name" value="T4SS_TraF-like"/>
</dbReference>
<evidence type="ECO:0000256" key="1">
    <source>
        <dbReference type="SAM" id="MobiDB-lite"/>
    </source>
</evidence>
<dbReference type="EMBL" id="KP688397">
    <property type="protein sequence ID" value="AJP18374.1"/>
    <property type="molecule type" value="Genomic_DNA"/>
</dbReference>
<reference evidence="2" key="1">
    <citation type="journal article" date="2015" name="Antimicrob. Agents Chemother.">
        <title>Complete nucleotide sequence of a conjugative plasmid carrying bla(PER-1).</title>
        <authorList>
            <person name="Li R."/>
            <person name="Wong M.H."/>
            <person name="Zhou Y."/>
            <person name="Chan E.W."/>
            <person name="Chen S."/>
        </authorList>
    </citation>
    <scope>NUCLEOTIDE SEQUENCE</scope>
    <source>
        <strain evidence="2">V36</strain>
        <plasmid evidence="2">pVPH1</plasmid>
    </source>
</reference>
<dbReference type="InterPro" id="IPR039555">
    <property type="entry name" value="TraF/TrbB"/>
</dbReference>
<accession>A0A0C5H2J8</accession>
<name>A0A0C5H2J8_VIBPH</name>
<dbReference type="AlphaFoldDB" id="A0A0C5H2J8"/>
<protein>
    <submittedName>
        <fullName evidence="2">Type IV secretion-like conjugative transfer system protein TraF</fullName>
    </submittedName>
</protein>
<keyword evidence="2" id="KW-0614">Plasmid</keyword>
<feature type="region of interest" description="Disordered" evidence="1">
    <location>
        <begin position="92"/>
        <end position="115"/>
    </location>
</feature>